<feature type="domain" description="Fibrinogen C-terminal" evidence="1">
    <location>
        <begin position="1"/>
        <end position="66"/>
    </location>
</feature>
<keyword evidence="3" id="KW-1185">Reference proteome</keyword>
<dbReference type="AlphaFoldDB" id="A0A3B0JVN0"/>
<dbReference type="STRING" id="7266.A0A3B0JVN0"/>
<dbReference type="Gene3D" id="3.90.215.10">
    <property type="entry name" value="Gamma Fibrinogen, chain A, domain 1"/>
    <property type="match status" value="1"/>
</dbReference>
<evidence type="ECO:0000259" key="1">
    <source>
        <dbReference type="PROSITE" id="PS51406"/>
    </source>
</evidence>
<dbReference type="PANTHER" id="PTHR19143:SF458">
    <property type="entry name" value="FIBRINOGEN C-TERMINAL DOMAIN-CONTAINING PROTEIN-RELATED"/>
    <property type="match status" value="1"/>
</dbReference>
<evidence type="ECO:0000313" key="2">
    <source>
        <dbReference type="EMBL" id="SPP79550.1"/>
    </source>
</evidence>
<sequence length="66" mass="7552">MDPFQVFCDAKMAGPGWLVIARRTTGDLNFYRNWAEYKRGFGDLAGEFFIGLDKLHAITKSQTHQL</sequence>
<accession>A0A3B0JVN0</accession>
<dbReference type="Pfam" id="PF00147">
    <property type="entry name" value="Fibrinogen_C"/>
    <property type="match status" value="1"/>
</dbReference>
<reference evidence="3" key="1">
    <citation type="submission" date="2018-01" db="EMBL/GenBank/DDBJ databases">
        <authorList>
            <person name="Alioto T."/>
            <person name="Alioto T."/>
        </authorList>
    </citation>
    <scope>NUCLEOTIDE SEQUENCE [LARGE SCALE GENOMIC DNA]</scope>
</reference>
<dbReference type="PANTHER" id="PTHR19143">
    <property type="entry name" value="FIBRINOGEN/TENASCIN/ANGIOPOEITIN"/>
    <property type="match status" value="1"/>
</dbReference>
<dbReference type="OMA" id="CELDTND"/>
<dbReference type="SUPFAM" id="SSF56496">
    <property type="entry name" value="Fibrinogen C-terminal domain-like"/>
    <property type="match status" value="1"/>
</dbReference>
<dbReference type="InterPro" id="IPR002181">
    <property type="entry name" value="Fibrinogen_a/b/g_C_dom"/>
</dbReference>
<dbReference type="GO" id="GO:0005615">
    <property type="term" value="C:extracellular space"/>
    <property type="evidence" value="ECO:0007669"/>
    <property type="project" value="TreeGrafter"/>
</dbReference>
<dbReference type="Proteomes" id="UP000268350">
    <property type="component" value="Unassembled WGS sequence"/>
</dbReference>
<evidence type="ECO:0000313" key="3">
    <source>
        <dbReference type="Proteomes" id="UP000268350"/>
    </source>
</evidence>
<dbReference type="InterPro" id="IPR050373">
    <property type="entry name" value="Fibrinogen_C-term_domain"/>
</dbReference>
<gene>
    <name evidence="2" type="ORF">DGUA_6G012417</name>
</gene>
<dbReference type="InterPro" id="IPR036056">
    <property type="entry name" value="Fibrinogen-like_C"/>
</dbReference>
<dbReference type="InterPro" id="IPR014716">
    <property type="entry name" value="Fibrinogen_a/b/g_C_1"/>
</dbReference>
<dbReference type="EMBL" id="OUUW01000004">
    <property type="protein sequence ID" value="SPP79550.1"/>
    <property type="molecule type" value="Genomic_DNA"/>
</dbReference>
<name>A0A3B0JVN0_DROGU</name>
<organism evidence="2 3">
    <name type="scientific">Drosophila guanche</name>
    <name type="common">Fruit fly</name>
    <dbReference type="NCBI Taxonomy" id="7266"/>
    <lineage>
        <taxon>Eukaryota</taxon>
        <taxon>Metazoa</taxon>
        <taxon>Ecdysozoa</taxon>
        <taxon>Arthropoda</taxon>
        <taxon>Hexapoda</taxon>
        <taxon>Insecta</taxon>
        <taxon>Pterygota</taxon>
        <taxon>Neoptera</taxon>
        <taxon>Endopterygota</taxon>
        <taxon>Diptera</taxon>
        <taxon>Brachycera</taxon>
        <taxon>Muscomorpha</taxon>
        <taxon>Ephydroidea</taxon>
        <taxon>Drosophilidae</taxon>
        <taxon>Drosophila</taxon>
        <taxon>Sophophora</taxon>
    </lineage>
</organism>
<dbReference type="PROSITE" id="PS51406">
    <property type="entry name" value="FIBRINOGEN_C_2"/>
    <property type="match status" value="1"/>
</dbReference>
<proteinExistence type="predicted"/>
<protein>
    <submittedName>
        <fullName evidence="2">Blast:Ryncolin-4</fullName>
    </submittedName>
</protein>